<dbReference type="GO" id="GO:0016746">
    <property type="term" value="F:acyltransferase activity"/>
    <property type="evidence" value="ECO:0007669"/>
    <property type="project" value="UniProtKB-KW"/>
</dbReference>
<dbReference type="PANTHER" id="PTHR23416:SF78">
    <property type="entry name" value="LIPOPOLYSACCHARIDE BIOSYNTHESIS O-ACETYL TRANSFERASE WBBJ-RELATED"/>
    <property type="match status" value="1"/>
</dbReference>
<dbReference type="Pfam" id="PF00132">
    <property type="entry name" value="Hexapep"/>
    <property type="match status" value="1"/>
</dbReference>
<protein>
    <submittedName>
        <fullName evidence="4">Acetyltransferase</fullName>
    </submittedName>
</protein>
<accession>A0A642EPG3</accession>
<dbReference type="RefSeq" id="WP_049130155.1">
    <property type="nucleotide sequence ID" value="NZ_JAFKPR010000008.1"/>
</dbReference>
<name>A0A642EPG3_BACFG</name>
<sequence length="201" mass="22453">MRYLLMNYGVLGVIRLALDFIGTKIAFRKSRLIRFPIDIRGRSFIDFGSNLTTGRYCRLEVYPIEHKKGILKIGDNVEINDFVHIAARLSVQIGNNVLIASKVFISDIQHGCYNSNKMFNDCYPDIPPKERSLFAESVFVGDNVWIGESVSILAGVKIGDFSIIGANSVVCKSIPSYSIAVGNPATVIKKFNKTTNKWEKV</sequence>
<gene>
    <name evidence="4" type="ORF">F3B44_26045</name>
</gene>
<dbReference type="InterPro" id="IPR001451">
    <property type="entry name" value="Hexapep"/>
</dbReference>
<dbReference type="PROSITE" id="PS00101">
    <property type="entry name" value="HEXAPEP_TRANSFERASES"/>
    <property type="match status" value="1"/>
</dbReference>
<reference evidence="4 5" key="1">
    <citation type="journal article" date="2019" name="Nat. Med.">
        <title>A library of human gut bacterial isolates paired with longitudinal multiomics data enables mechanistic microbiome research.</title>
        <authorList>
            <person name="Poyet M."/>
            <person name="Groussin M."/>
            <person name="Gibbons S.M."/>
            <person name="Avila-Pacheco J."/>
            <person name="Jiang X."/>
            <person name="Kearney S.M."/>
            <person name="Perrotta A.R."/>
            <person name="Berdy B."/>
            <person name="Zhao S."/>
            <person name="Lieberman T.D."/>
            <person name="Swanson P.K."/>
            <person name="Smith M."/>
            <person name="Roesemann S."/>
            <person name="Alexander J.E."/>
            <person name="Rich S.A."/>
            <person name="Livny J."/>
            <person name="Vlamakis H."/>
            <person name="Clish C."/>
            <person name="Bullock K."/>
            <person name="Deik A."/>
            <person name="Scott J."/>
            <person name="Pierce K.A."/>
            <person name="Xavier R.J."/>
            <person name="Alm E.J."/>
        </authorList>
    </citation>
    <scope>NUCLEOTIDE SEQUENCE [LARGE SCALE GENOMIC DNA]</scope>
    <source>
        <strain evidence="4 5">BIOML-A106</strain>
    </source>
</reference>
<comment type="caution">
    <text evidence="4">The sequence shown here is derived from an EMBL/GenBank/DDBJ whole genome shotgun (WGS) entry which is preliminary data.</text>
</comment>
<keyword evidence="1 4" id="KW-0808">Transferase</keyword>
<evidence type="ECO:0000256" key="3">
    <source>
        <dbReference type="ARBA" id="ARBA00023315"/>
    </source>
</evidence>
<keyword evidence="2" id="KW-0677">Repeat</keyword>
<dbReference type="Proteomes" id="UP000479773">
    <property type="component" value="Unassembled WGS sequence"/>
</dbReference>
<dbReference type="Gene3D" id="2.160.10.10">
    <property type="entry name" value="Hexapeptide repeat proteins"/>
    <property type="match status" value="1"/>
</dbReference>
<dbReference type="SUPFAM" id="SSF51161">
    <property type="entry name" value="Trimeric LpxA-like enzymes"/>
    <property type="match status" value="1"/>
</dbReference>
<dbReference type="InterPro" id="IPR011004">
    <property type="entry name" value="Trimer_LpxA-like_sf"/>
</dbReference>
<keyword evidence="3" id="KW-0012">Acyltransferase</keyword>
<dbReference type="InterPro" id="IPR018357">
    <property type="entry name" value="Hexapep_transf_CS"/>
</dbReference>
<organism evidence="4 5">
    <name type="scientific">Bacteroides fragilis</name>
    <dbReference type="NCBI Taxonomy" id="817"/>
    <lineage>
        <taxon>Bacteria</taxon>
        <taxon>Pseudomonadati</taxon>
        <taxon>Bacteroidota</taxon>
        <taxon>Bacteroidia</taxon>
        <taxon>Bacteroidales</taxon>
        <taxon>Bacteroidaceae</taxon>
        <taxon>Bacteroides</taxon>
    </lineage>
</organism>
<evidence type="ECO:0000256" key="1">
    <source>
        <dbReference type="ARBA" id="ARBA00022679"/>
    </source>
</evidence>
<evidence type="ECO:0000313" key="5">
    <source>
        <dbReference type="Proteomes" id="UP000479773"/>
    </source>
</evidence>
<dbReference type="CDD" id="cd04647">
    <property type="entry name" value="LbH_MAT_like"/>
    <property type="match status" value="1"/>
</dbReference>
<evidence type="ECO:0000256" key="2">
    <source>
        <dbReference type="ARBA" id="ARBA00022737"/>
    </source>
</evidence>
<dbReference type="AlphaFoldDB" id="A0A642EPG3"/>
<dbReference type="PANTHER" id="PTHR23416">
    <property type="entry name" value="SIALIC ACID SYNTHASE-RELATED"/>
    <property type="match status" value="1"/>
</dbReference>
<evidence type="ECO:0000313" key="4">
    <source>
        <dbReference type="EMBL" id="KAA4740878.1"/>
    </source>
</evidence>
<proteinExistence type="predicted"/>
<dbReference type="InterPro" id="IPR051159">
    <property type="entry name" value="Hexapeptide_acetyltransf"/>
</dbReference>
<dbReference type="EMBL" id="VWEQ01000193">
    <property type="protein sequence ID" value="KAA4740878.1"/>
    <property type="molecule type" value="Genomic_DNA"/>
</dbReference>